<keyword evidence="1" id="KW-0862">Zinc</keyword>
<proteinExistence type="predicted"/>
<dbReference type="SUPFAM" id="SSF57667">
    <property type="entry name" value="beta-beta-alpha zinc fingers"/>
    <property type="match status" value="1"/>
</dbReference>
<dbReference type="InterPro" id="IPR036236">
    <property type="entry name" value="Znf_C2H2_sf"/>
</dbReference>
<dbReference type="Proteomes" id="UP001295684">
    <property type="component" value="Unassembled WGS sequence"/>
</dbReference>
<dbReference type="Gene3D" id="3.30.160.60">
    <property type="entry name" value="Classic Zinc Finger"/>
    <property type="match status" value="1"/>
</dbReference>
<feature type="region of interest" description="Disordered" evidence="2">
    <location>
        <begin position="82"/>
        <end position="167"/>
    </location>
</feature>
<name>A0AAD2DB28_EUPCR</name>
<dbReference type="GO" id="GO:0008270">
    <property type="term" value="F:zinc ion binding"/>
    <property type="evidence" value="ECO:0007669"/>
    <property type="project" value="UniProtKB-KW"/>
</dbReference>
<organism evidence="4 5">
    <name type="scientific">Euplotes crassus</name>
    <dbReference type="NCBI Taxonomy" id="5936"/>
    <lineage>
        <taxon>Eukaryota</taxon>
        <taxon>Sar</taxon>
        <taxon>Alveolata</taxon>
        <taxon>Ciliophora</taxon>
        <taxon>Intramacronucleata</taxon>
        <taxon>Spirotrichea</taxon>
        <taxon>Hypotrichia</taxon>
        <taxon>Euplotida</taxon>
        <taxon>Euplotidae</taxon>
        <taxon>Moneuplotes</taxon>
    </lineage>
</organism>
<keyword evidence="1" id="KW-0863">Zinc-finger</keyword>
<keyword evidence="5" id="KW-1185">Reference proteome</keyword>
<dbReference type="SMART" id="SM00355">
    <property type="entry name" value="ZnF_C2H2"/>
    <property type="match status" value="2"/>
</dbReference>
<reference evidence="4" key="1">
    <citation type="submission" date="2023-07" db="EMBL/GenBank/DDBJ databases">
        <authorList>
            <consortium name="AG Swart"/>
            <person name="Singh M."/>
            <person name="Singh A."/>
            <person name="Seah K."/>
            <person name="Emmerich C."/>
        </authorList>
    </citation>
    <scope>NUCLEOTIDE SEQUENCE</scope>
    <source>
        <strain evidence="4">DP1</strain>
    </source>
</reference>
<dbReference type="PROSITE" id="PS50157">
    <property type="entry name" value="ZINC_FINGER_C2H2_2"/>
    <property type="match status" value="1"/>
</dbReference>
<comment type="caution">
    <text evidence="4">The sequence shown here is derived from an EMBL/GenBank/DDBJ whole genome shotgun (WGS) entry which is preliminary data.</text>
</comment>
<feature type="compositionally biased region" description="Basic and acidic residues" evidence="2">
    <location>
        <begin position="153"/>
        <end position="167"/>
    </location>
</feature>
<dbReference type="InterPro" id="IPR013087">
    <property type="entry name" value="Znf_C2H2_type"/>
</dbReference>
<dbReference type="PROSITE" id="PS00028">
    <property type="entry name" value="ZINC_FINGER_C2H2_1"/>
    <property type="match status" value="1"/>
</dbReference>
<evidence type="ECO:0000313" key="5">
    <source>
        <dbReference type="Proteomes" id="UP001295684"/>
    </source>
</evidence>
<evidence type="ECO:0000259" key="3">
    <source>
        <dbReference type="PROSITE" id="PS50157"/>
    </source>
</evidence>
<evidence type="ECO:0000256" key="1">
    <source>
        <dbReference type="PROSITE-ProRule" id="PRU00042"/>
    </source>
</evidence>
<dbReference type="AlphaFoldDB" id="A0AAD2DB28"/>
<feature type="domain" description="C2H2-type" evidence="3">
    <location>
        <begin position="314"/>
        <end position="343"/>
    </location>
</feature>
<gene>
    <name evidence="4" type="ORF">ECRASSUSDP1_LOCUS27804</name>
</gene>
<feature type="compositionally biased region" description="Basic residues" evidence="2">
    <location>
        <begin position="117"/>
        <end position="127"/>
    </location>
</feature>
<protein>
    <recommendedName>
        <fullName evidence="3">C2H2-type domain-containing protein</fullName>
    </recommendedName>
</protein>
<evidence type="ECO:0000256" key="2">
    <source>
        <dbReference type="SAM" id="MobiDB-lite"/>
    </source>
</evidence>
<feature type="compositionally biased region" description="Basic and acidic residues" evidence="2">
    <location>
        <begin position="97"/>
        <end position="116"/>
    </location>
</feature>
<keyword evidence="1" id="KW-0479">Metal-binding</keyword>
<sequence length="403" mass="46935">MSQFPEDPNKNIEIILKGFGMIGDLPSNHWTQAIKDTFSNHNLTGESQAGGTQRKNSSAFEYLMDLFDNTLHQKNKYLNDATRQCENSTHKEKRRTSKDYSFKQDRRKTELKERGCHKLSKRTKSLRPHIPLSKKLSEQKSNLQAQMKRPKIPSKDKEEAKTVKEKSSKSCARTQLIILDSWDKNLATTPTPILSQCLAQNSAKPQKSVELNDFSDGSLISVNNAKSFKYAKRIKKNAIKEFRLKLENRIKRARAKLFKQKKLKQIPCSLGKNRLALKNSLRKYPCCGETFSTKSLLLRHVTTHWNKNDPTKPYHCPFPKCTNTYSYNDSFREHYKSHTNHPLYKKGTNWSHPKATYDIWKIAQNYIDRVNEIQQKEKQGGPSLRSYEFIEVMKMKENCNLEW</sequence>
<accession>A0AAD2DB28</accession>
<dbReference type="EMBL" id="CAMPGE010028689">
    <property type="protein sequence ID" value="CAI2386198.1"/>
    <property type="molecule type" value="Genomic_DNA"/>
</dbReference>
<evidence type="ECO:0000313" key="4">
    <source>
        <dbReference type="EMBL" id="CAI2386198.1"/>
    </source>
</evidence>